<reference evidence="1 2" key="2">
    <citation type="journal article" date="2010" name="Stand. Genomic Sci.">
        <title>Complete genome sequence of Gordonia bronchialis type strain (3410).</title>
        <authorList>
            <person name="Ivanova N."/>
            <person name="Sikorski J."/>
            <person name="Jando M."/>
            <person name="Lapidus A."/>
            <person name="Nolan M."/>
            <person name="Lucas S."/>
            <person name="Del Rio T.G."/>
            <person name="Tice H."/>
            <person name="Copeland A."/>
            <person name="Cheng J.F."/>
            <person name="Chen F."/>
            <person name="Bruce D."/>
            <person name="Goodwin L."/>
            <person name="Pitluck S."/>
            <person name="Mavromatis K."/>
            <person name="Ovchinnikova G."/>
            <person name="Pati A."/>
            <person name="Chen A."/>
            <person name="Palaniappan K."/>
            <person name="Land M."/>
            <person name="Hauser L."/>
            <person name="Chang Y.J."/>
            <person name="Jeffries C.D."/>
            <person name="Chain P."/>
            <person name="Saunders E."/>
            <person name="Han C."/>
            <person name="Detter J.C."/>
            <person name="Brettin T."/>
            <person name="Rohde M."/>
            <person name="Goker M."/>
            <person name="Bristow J."/>
            <person name="Eisen J.A."/>
            <person name="Markowitz V."/>
            <person name="Hugenholtz P."/>
            <person name="Klenk H.P."/>
            <person name="Kyrpides N.C."/>
        </authorList>
    </citation>
    <scope>NUCLEOTIDE SEQUENCE [LARGE SCALE GENOMIC DNA]</scope>
    <source>
        <strain evidence="2">ATCC 25592 / DSM 43247 / BCRC 13721 / JCM 3198 / KCTC 3076 / NBRC 16047 / NCTC 10667</strain>
    </source>
</reference>
<protein>
    <submittedName>
        <fullName evidence="1">Uncharacterized protein</fullName>
    </submittedName>
</protein>
<gene>
    <name evidence="1" type="ordered locus">Gbro_0525</name>
</gene>
<evidence type="ECO:0000313" key="1">
    <source>
        <dbReference type="EMBL" id="ACY19855.1"/>
    </source>
</evidence>
<dbReference type="AlphaFoldDB" id="D0LED7"/>
<dbReference type="HOGENOM" id="CLU_2879542_0_0_11"/>
<accession>D0LED7</accession>
<dbReference type="eggNOG" id="ENOG5031WBD">
    <property type="taxonomic scope" value="Bacteria"/>
</dbReference>
<reference evidence="2" key="1">
    <citation type="submission" date="2009-10" db="EMBL/GenBank/DDBJ databases">
        <title>The complete chromosome of Gordonia bronchialis DSM 43247.</title>
        <authorList>
            <consortium name="US DOE Joint Genome Institute (JGI-PGF)"/>
            <person name="Lucas S."/>
            <person name="Copeland A."/>
            <person name="Lapidus A."/>
            <person name="Glavina del Rio T."/>
            <person name="Dalin E."/>
            <person name="Tice H."/>
            <person name="Bruce D."/>
            <person name="Goodwin L."/>
            <person name="Pitluck S."/>
            <person name="Kyrpides N."/>
            <person name="Mavromatis K."/>
            <person name="Ivanova N."/>
            <person name="Ovchinnikova G."/>
            <person name="Saunders E."/>
            <person name="Brettin T."/>
            <person name="Detter J.C."/>
            <person name="Han C."/>
            <person name="Larimer F."/>
            <person name="Land M."/>
            <person name="Hauser L."/>
            <person name="Markowitz V."/>
            <person name="Cheng J.-F."/>
            <person name="Hugenholtz P."/>
            <person name="Woyke T."/>
            <person name="Wu D."/>
            <person name="Jando M."/>
            <person name="Schneider S."/>
            <person name="Goeker M."/>
            <person name="Klenk H.-P."/>
            <person name="Eisen J.A."/>
        </authorList>
    </citation>
    <scope>NUCLEOTIDE SEQUENCE [LARGE SCALE GENOMIC DNA]</scope>
    <source>
        <strain evidence="2">ATCC 25592 / DSM 43247 / BCRC 13721 / JCM 3198 / KCTC 3076 / NBRC 16047 / NCTC 10667</strain>
    </source>
</reference>
<dbReference type="EMBL" id="CP001802">
    <property type="protein sequence ID" value="ACY19855.1"/>
    <property type="molecule type" value="Genomic_DNA"/>
</dbReference>
<name>D0LED7_GORB4</name>
<keyword evidence="2" id="KW-1185">Reference proteome</keyword>
<sequence>MGVTVTAAEALITRAWDVAEAHRLTGSHALVQAIWTLEYALDHNTTDTGHAAARVETLIGELP</sequence>
<dbReference type="RefSeq" id="WP_012832443.1">
    <property type="nucleotide sequence ID" value="NC_013441.1"/>
</dbReference>
<dbReference type="STRING" id="526226.Gbro_0525"/>
<proteinExistence type="predicted"/>
<evidence type="ECO:0000313" key="2">
    <source>
        <dbReference type="Proteomes" id="UP000001219"/>
    </source>
</evidence>
<dbReference type="Proteomes" id="UP000001219">
    <property type="component" value="Chromosome"/>
</dbReference>
<organism evidence="1 2">
    <name type="scientific">Gordonia bronchialis (strain ATCC 25592 / DSM 43247 / BCRC 13721 / JCM 3198 / KCTC 3076 / NBRC 16047 / NCTC 10667)</name>
    <name type="common">Rhodococcus bronchialis</name>
    <dbReference type="NCBI Taxonomy" id="526226"/>
    <lineage>
        <taxon>Bacteria</taxon>
        <taxon>Bacillati</taxon>
        <taxon>Actinomycetota</taxon>
        <taxon>Actinomycetes</taxon>
        <taxon>Mycobacteriales</taxon>
        <taxon>Gordoniaceae</taxon>
        <taxon>Gordonia</taxon>
    </lineage>
</organism>
<dbReference type="KEGG" id="gbr:Gbro_0525"/>